<dbReference type="InterPro" id="IPR011991">
    <property type="entry name" value="ArsR-like_HTH"/>
</dbReference>
<dbReference type="InterPro" id="IPR001845">
    <property type="entry name" value="HTH_ArsR_DNA-bd_dom"/>
</dbReference>
<dbReference type="SMART" id="SM00418">
    <property type="entry name" value="HTH_ARSR"/>
    <property type="match status" value="1"/>
</dbReference>
<dbReference type="GO" id="GO:0003700">
    <property type="term" value="F:DNA-binding transcription factor activity"/>
    <property type="evidence" value="ECO:0007669"/>
    <property type="project" value="InterPro"/>
</dbReference>
<dbReference type="RefSeq" id="WP_285967042.1">
    <property type="nucleotide sequence ID" value="NZ_CP127294.1"/>
</dbReference>
<dbReference type="Pfam" id="PF12840">
    <property type="entry name" value="HTH_20"/>
    <property type="match status" value="1"/>
</dbReference>
<reference evidence="2 3" key="1">
    <citation type="submission" date="2023-06" db="EMBL/GenBank/DDBJ databases">
        <authorList>
            <person name="Oyuntsetseg B."/>
            <person name="Kim S.B."/>
        </authorList>
    </citation>
    <scope>NUCLEOTIDE SEQUENCE [LARGE SCALE GENOMIC DNA]</scope>
    <source>
        <strain evidence="2 3">2-15</strain>
    </source>
</reference>
<organism evidence="2 3">
    <name type="scientific">Amycolatopsis carbonis</name>
    <dbReference type="NCBI Taxonomy" id="715471"/>
    <lineage>
        <taxon>Bacteria</taxon>
        <taxon>Bacillati</taxon>
        <taxon>Actinomycetota</taxon>
        <taxon>Actinomycetes</taxon>
        <taxon>Pseudonocardiales</taxon>
        <taxon>Pseudonocardiaceae</taxon>
        <taxon>Amycolatopsis</taxon>
    </lineage>
</organism>
<dbReference type="KEGG" id="acab:QRX50_33145"/>
<dbReference type="EMBL" id="CP127294">
    <property type="protein sequence ID" value="WIX76293.1"/>
    <property type="molecule type" value="Genomic_DNA"/>
</dbReference>
<sequence length="174" mass="19494">MDDLELLVHPVRLRVVHALSAGRPLTTTELAARIHDVSKATLYRHVGLLADAGILEVAEEQRVRGAVERTYRLRRDRAVIDAETAASATLDDHRKVFATAMTTLIAEFTAYLGRAGANPVEDLVGYRQHSVWLSHEELTDLITDLREVLIPRLRNEPAPGRRQHLISPVLFPLE</sequence>
<evidence type="ECO:0000259" key="1">
    <source>
        <dbReference type="SMART" id="SM00418"/>
    </source>
</evidence>
<name>A0A9Y2ID39_9PSEU</name>
<gene>
    <name evidence="2" type="ORF">QRX50_33145</name>
</gene>
<keyword evidence="3" id="KW-1185">Reference proteome</keyword>
<dbReference type="InterPro" id="IPR036388">
    <property type="entry name" value="WH-like_DNA-bd_sf"/>
</dbReference>
<dbReference type="InterPro" id="IPR036390">
    <property type="entry name" value="WH_DNA-bd_sf"/>
</dbReference>
<protein>
    <submittedName>
        <fullName evidence="2">Helix-turn-helix domain-containing protein</fullName>
    </submittedName>
</protein>
<feature type="domain" description="HTH arsR-type" evidence="1">
    <location>
        <begin position="2"/>
        <end position="87"/>
    </location>
</feature>
<accession>A0A9Y2ID39</accession>
<dbReference type="Proteomes" id="UP001236014">
    <property type="component" value="Chromosome"/>
</dbReference>
<evidence type="ECO:0000313" key="2">
    <source>
        <dbReference type="EMBL" id="WIX76293.1"/>
    </source>
</evidence>
<dbReference type="CDD" id="cd00090">
    <property type="entry name" value="HTH_ARSR"/>
    <property type="match status" value="1"/>
</dbReference>
<dbReference type="Gene3D" id="1.10.10.10">
    <property type="entry name" value="Winged helix-like DNA-binding domain superfamily/Winged helix DNA-binding domain"/>
    <property type="match status" value="1"/>
</dbReference>
<proteinExistence type="predicted"/>
<dbReference type="SUPFAM" id="SSF46785">
    <property type="entry name" value="Winged helix' DNA-binding domain"/>
    <property type="match status" value="1"/>
</dbReference>
<dbReference type="AlphaFoldDB" id="A0A9Y2ID39"/>
<dbReference type="Gene3D" id="6.10.140.2180">
    <property type="match status" value="1"/>
</dbReference>
<evidence type="ECO:0000313" key="3">
    <source>
        <dbReference type="Proteomes" id="UP001236014"/>
    </source>
</evidence>